<dbReference type="PANTHER" id="PTHR23022:SF135">
    <property type="entry name" value="SI:DKEY-77F5.3"/>
    <property type="match status" value="1"/>
</dbReference>
<sequence length="324" mass="37429">MVKDRELTEKDRVRIKVLHDAGWSFRQIGQDIKCSHSVVKYALESVAGTGTYRMRQGRGRKQKLTDADVRHLKILSTSDRRKTTADLQVELNASRAESEKVSRMTISRRLNEQGLKGRVAAKKQLLRPTNIQKRLRLPRERKHWTVDVWNKVLWTDESEFEVFGQNNHRKSGEVEHGGGSIMVWGSISGNGVGKFVKIDSIVNIKIYHNILVGHGIPSGLKLIGREFIYQQHILELMDWTNQSPDLNPIEQIWDLVDLKIDCIKVSSTASLWEQLETIWTDHLIHVYMPKCIELLQSRYLCQQTVQLYLIKWSVRVFCNCLSTS</sequence>
<reference evidence="3" key="2">
    <citation type="submission" date="2025-08" db="UniProtKB">
        <authorList>
            <consortium name="Ensembl"/>
        </authorList>
    </citation>
    <scope>IDENTIFICATION</scope>
</reference>
<reference evidence="3" key="3">
    <citation type="submission" date="2025-09" db="UniProtKB">
        <authorList>
            <consortium name="Ensembl"/>
        </authorList>
    </citation>
    <scope>IDENTIFICATION</scope>
</reference>
<reference evidence="3 4" key="1">
    <citation type="journal article" date="2014" name="Nature">
        <title>The genomic substrate for adaptive radiation in African cichlid fish.</title>
        <authorList>
            <person name="Brawand D."/>
            <person name="Wagner C.E."/>
            <person name="Li Y.I."/>
            <person name="Malinsky M."/>
            <person name="Keller I."/>
            <person name="Fan S."/>
            <person name="Simakov O."/>
            <person name="Ng A.Y."/>
            <person name="Lim Z.W."/>
            <person name="Bezault E."/>
            <person name="Turner-Maier J."/>
            <person name="Johnson J."/>
            <person name="Alcazar R."/>
            <person name="Noh H.J."/>
            <person name="Russell P."/>
            <person name="Aken B."/>
            <person name="Alfoldi J."/>
            <person name="Amemiya C."/>
            <person name="Azzouzi N."/>
            <person name="Baroiller J.F."/>
            <person name="Barloy-Hubler F."/>
            <person name="Berlin A."/>
            <person name="Bloomquist R."/>
            <person name="Carleton K.L."/>
            <person name="Conte M.A."/>
            <person name="D'Cotta H."/>
            <person name="Eshel O."/>
            <person name="Gaffney L."/>
            <person name="Galibert F."/>
            <person name="Gante H.F."/>
            <person name="Gnerre S."/>
            <person name="Greuter L."/>
            <person name="Guyon R."/>
            <person name="Haddad N.S."/>
            <person name="Haerty W."/>
            <person name="Harris R.M."/>
            <person name="Hofmann H.A."/>
            <person name="Hourlier T."/>
            <person name="Hulata G."/>
            <person name="Jaffe D.B."/>
            <person name="Lara M."/>
            <person name="Lee A.P."/>
            <person name="MacCallum I."/>
            <person name="Mwaiko S."/>
            <person name="Nikaido M."/>
            <person name="Nishihara H."/>
            <person name="Ozouf-Costaz C."/>
            <person name="Penman D.J."/>
            <person name="Przybylski D."/>
            <person name="Rakotomanga M."/>
            <person name="Renn S.C.P."/>
            <person name="Ribeiro F.J."/>
            <person name="Ron M."/>
            <person name="Salzburger W."/>
            <person name="Sanchez-Pulido L."/>
            <person name="Santos M.E."/>
            <person name="Searle S."/>
            <person name="Sharpe T."/>
            <person name="Swofford R."/>
            <person name="Tan F.J."/>
            <person name="Williams L."/>
            <person name="Young S."/>
            <person name="Yin S."/>
            <person name="Okada N."/>
            <person name="Kocher T.D."/>
            <person name="Miska E.A."/>
            <person name="Lander E.S."/>
            <person name="Venkatesh B."/>
            <person name="Fernald R.D."/>
            <person name="Meyer A."/>
            <person name="Ponting C.P."/>
            <person name="Streelman J.T."/>
            <person name="Lindblad-Toh K."/>
            <person name="Seehausen O."/>
            <person name="Di Palma F."/>
        </authorList>
    </citation>
    <scope>NUCLEOTIDE SEQUENCE</scope>
</reference>
<dbReference type="SUPFAM" id="SSF46689">
    <property type="entry name" value="Homeodomain-like"/>
    <property type="match status" value="1"/>
</dbReference>
<keyword evidence="4" id="KW-1185">Reference proteome</keyword>
<dbReference type="Gene3D" id="1.10.10.60">
    <property type="entry name" value="Homeodomain-like"/>
    <property type="match status" value="1"/>
</dbReference>
<feature type="domain" description="Transposase IS30-like HTH" evidence="2">
    <location>
        <begin position="5"/>
        <end position="41"/>
    </location>
</feature>
<dbReference type="AlphaFoldDB" id="A0A3P9B4E4"/>
<proteinExistence type="predicted"/>
<dbReference type="GO" id="GO:0006313">
    <property type="term" value="P:DNA transposition"/>
    <property type="evidence" value="ECO:0007669"/>
    <property type="project" value="InterPro"/>
</dbReference>
<dbReference type="InterPro" id="IPR052338">
    <property type="entry name" value="Transposase_5"/>
</dbReference>
<dbReference type="STRING" id="106582.ENSMZEP00005004652"/>
<dbReference type="InterPro" id="IPR036397">
    <property type="entry name" value="RNaseH_sf"/>
</dbReference>
<evidence type="ECO:0000259" key="2">
    <source>
        <dbReference type="Pfam" id="PF13936"/>
    </source>
</evidence>
<dbReference type="InterPro" id="IPR025246">
    <property type="entry name" value="IS30-like_HTH"/>
</dbReference>
<protein>
    <recommendedName>
        <fullName evidence="5">Transposase Tc1-like domain-containing protein</fullName>
    </recommendedName>
</protein>
<dbReference type="PANTHER" id="PTHR23022">
    <property type="entry name" value="TRANSPOSABLE ELEMENT-RELATED"/>
    <property type="match status" value="1"/>
</dbReference>
<evidence type="ECO:0000313" key="3">
    <source>
        <dbReference type="Ensembl" id="ENSMZEP00005004652.1"/>
    </source>
</evidence>
<dbReference type="Proteomes" id="UP000265160">
    <property type="component" value="LG4"/>
</dbReference>
<dbReference type="GO" id="GO:0015074">
    <property type="term" value="P:DNA integration"/>
    <property type="evidence" value="ECO:0007669"/>
    <property type="project" value="InterPro"/>
</dbReference>
<dbReference type="Pfam" id="PF13936">
    <property type="entry name" value="HTH_38"/>
    <property type="match status" value="1"/>
</dbReference>
<dbReference type="InterPro" id="IPR002492">
    <property type="entry name" value="Transposase_Tc1-like"/>
</dbReference>
<organism evidence="3 4">
    <name type="scientific">Maylandia zebra</name>
    <name type="common">zebra mbuna</name>
    <dbReference type="NCBI Taxonomy" id="106582"/>
    <lineage>
        <taxon>Eukaryota</taxon>
        <taxon>Metazoa</taxon>
        <taxon>Chordata</taxon>
        <taxon>Craniata</taxon>
        <taxon>Vertebrata</taxon>
        <taxon>Euteleostomi</taxon>
        <taxon>Actinopterygii</taxon>
        <taxon>Neopterygii</taxon>
        <taxon>Teleostei</taxon>
        <taxon>Neoteleostei</taxon>
        <taxon>Acanthomorphata</taxon>
        <taxon>Ovalentaria</taxon>
        <taxon>Cichlomorphae</taxon>
        <taxon>Cichliformes</taxon>
        <taxon>Cichlidae</taxon>
        <taxon>African cichlids</taxon>
        <taxon>Pseudocrenilabrinae</taxon>
        <taxon>Haplochromini</taxon>
        <taxon>Maylandia</taxon>
        <taxon>Maylandia zebra complex</taxon>
    </lineage>
</organism>
<dbReference type="InterPro" id="IPR009057">
    <property type="entry name" value="Homeodomain-like_sf"/>
</dbReference>
<accession>A0A3P9B4E4</accession>
<dbReference type="Pfam" id="PF01498">
    <property type="entry name" value="HTH_Tnp_Tc3_2"/>
    <property type="match status" value="1"/>
</dbReference>
<dbReference type="GeneTree" id="ENSGT01150000286900"/>
<dbReference type="Ensembl" id="ENSMZET00005004856.1">
    <property type="protein sequence ID" value="ENSMZEP00005004652.1"/>
    <property type="gene ID" value="ENSMZEG00005003593.1"/>
</dbReference>
<evidence type="ECO:0000259" key="1">
    <source>
        <dbReference type="Pfam" id="PF01498"/>
    </source>
</evidence>
<evidence type="ECO:0000313" key="4">
    <source>
        <dbReference type="Proteomes" id="UP000265160"/>
    </source>
</evidence>
<dbReference type="Gene3D" id="3.30.420.10">
    <property type="entry name" value="Ribonuclease H-like superfamily/Ribonuclease H"/>
    <property type="match status" value="1"/>
</dbReference>
<evidence type="ECO:0008006" key="5">
    <source>
        <dbReference type="Google" id="ProtNLM"/>
    </source>
</evidence>
<feature type="domain" description="Transposase Tc1-like" evidence="1">
    <location>
        <begin position="70"/>
        <end position="141"/>
    </location>
</feature>
<dbReference type="GO" id="GO:0003677">
    <property type="term" value="F:DNA binding"/>
    <property type="evidence" value="ECO:0007669"/>
    <property type="project" value="InterPro"/>
</dbReference>
<name>A0A3P9B4E4_9CICH</name>